<dbReference type="GO" id="GO:0008081">
    <property type="term" value="F:phosphoric diester hydrolase activity"/>
    <property type="evidence" value="ECO:0007669"/>
    <property type="project" value="TreeGrafter"/>
</dbReference>
<keyword evidence="2" id="KW-0255">Endonuclease</keyword>
<dbReference type="PANTHER" id="PTHR21445:SF0">
    <property type="entry name" value="APURINIC-APYRIMIDINIC ENDONUCLEASE"/>
    <property type="match status" value="1"/>
</dbReference>
<dbReference type="GO" id="GO:0003677">
    <property type="term" value="F:DNA binding"/>
    <property type="evidence" value="ECO:0007669"/>
    <property type="project" value="InterPro"/>
</dbReference>
<keyword evidence="2" id="KW-0378">Hydrolase</keyword>
<keyword evidence="2" id="KW-0540">Nuclease</keyword>
<dbReference type="SUPFAM" id="SSF51658">
    <property type="entry name" value="Xylose isomerase-like"/>
    <property type="match status" value="1"/>
</dbReference>
<dbReference type="Proteomes" id="UP000184088">
    <property type="component" value="Unassembled WGS sequence"/>
</dbReference>
<gene>
    <name evidence="2" type="ORF">SAMN02746089_00383</name>
</gene>
<dbReference type="STRING" id="1121256.SAMN02746089_00383"/>
<evidence type="ECO:0000313" key="2">
    <source>
        <dbReference type="EMBL" id="SHE51831.1"/>
    </source>
</evidence>
<dbReference type="GO" id="GO:0008270">
    <property type="term" value="F:zinc ion binding"/>
    <property type="evidence" value="ECO:0007669"/>
    <property type="project" value="InterPro"/>
</dbReference>
<dbReference type="SMART" id="SM00518">
    <property type="entry name" value="AP2Ec"/>
    <property type="match status" value="1"/>
</dbReference>
<evidence type="ECO:0000313" key="3">
    <source>
        <dbReference type="Proteomes" id="UP000184088"/>
    </source>
</evidence>
<dbReference type="InterPro" id="IPR036237">
    <property type="entry name" value="Xyl_isomerase-like_sf"/>
</dbReference>
<reference evidence="2 3" key="1">
    <citation type="submission" date="2016-11" db="EMBL/GenBank/DDBJ databases">
        <authorList>
            <person name="Jaros S."/>
            <person name="Januszkiewicz K."/>
            <person name="Wedrychowicz H."/>
        </authorList>
    </citation>
    <scope>NUCLEOTIDE SEQUENCE [LARGE SCALE GENOMIC DNA]</scope>
    <source>
        <strain evidence="2 3">DSM 17918</strain>
    </source>
</reference>
<organism evidence="2 3">
    <name type="scientific">Caldanaerobius fijiensis DSM 17918</name>
    <dbReference type="NCBI Taxonomy" id="1121256"/>
    <lineage>
        <taxon>Bacteria</taxon>
        <taxon>Bacillati</taxon>
        <taxon>Bacillota</taxon>
        <taxon>Clostridia</taxon>
        <taxon>Thermoanaerobacterales</taxon>
        <taxon>Thermoanaerobacteraceae</taxon>
        <taxon>Caldanaerobius</taxon>
    </lineage>
</organism>
<dbReference type="InterPro" id="IPR001719">
    <property type="entry name" value="AP_endonuc_2"/>
</dbReference>
<dbReference type="GO" id="GO:0003906">
    <property type="term" value="F:DNA-(apurinic or apyrimidinic site) endonuclease activity"/>
    <property type="evidence" value="ECO:0007669"/>
    <property type="project" value="TreeGrafter"/>
</dbReference>
<dbReference type="RefSeq" id="WP_200792733.1">
    <property type="nucleotide sequence ID" value="NZ_FQVH01000002.1"/>
</dbReference>
<name>A0A1M4U4T2_9THEO</name>
<protein>
    <submittedName>
        <fullName evidence="2">Endonuclease IV</fullName>
    </submittedName>
</protein>
<keyword evidence="3" id="KW-1185">Reference proteome</keyword>
<dbReference type="PANTHER" id="PTHR21445">
    <property type="entry name" value="ENDONUCLEASE IV ENDODEOXYRIBONUCLEASE IV"/>
    <property type="match status" value="1"/>
</dbReference>
<dbReference type="InterPro" id="IPR013022">
    <property type="entry name" value="Xyl_isomerase-like_TIM-brl"/>
</dbReference>
<evidence type="ECO:0000259" key="1">
    <source>
        <dbReference type="Pfam" id="PF01261"/>
    </source>
</evidence>
<dbReference type="AlphaFoldDB" id="A0A1M4U4T2"/>
<proteinExistence type="predicted"/>
<dbReference type="Pfam" id="PF01261">
    <property type="entry name" value="AP_endonuc_2"/>
    <property type="match status" value="1"/>
</dbReference>
<feature type="domain" description="Xylose isomerase-like TIM barrel" evidence="1">
    <location>
        <begin position="27"/>
        <end position="266"/>
    </location>
</feature>
<dbReference type="EMBL" id="FQVH01000002">
    <property type="protein sequence ID" value="SHE51831.1"/>
    <property type="molecule type" value="Genomic_DNA"/>
</dbReference>
<dbReference type="GO" id="GO:0006284">
    <property type="term" value="P:base-excision repair"/>
    <property type="evidence" value="ECO:0007669"/>
    <property type="project" value="TreeGrafter"/>
</dbReference>
<dbReference type="Gene3D" id="3.20.20.150">
    <property type="entry name" value="Divalent-metal-dependent TIM barrel enzymes"/>
    <property type="match status" value="1"/>
</dbReference>
<sequence>MTIKFGPSGNSDIFYQQGHKSSLEMPAWLRDMGLDAYEYSFGRGIRIKEDTARSLGINAKSQQITISVHAPYYINLATPDEEKRRNSIKYIVDSVIAADWMGATRVVIHPGVPGKMSRKEALEKAKYVLAKALEEIDSLGLGHISLCPETMGKKNQLGTVDEVMDLCSIDNRLIPTIDFGHIHARDCGAIRNKDDYARILDTIESSLKDERALHFHVHFSRIEYTEGGESKHWNLKDTQFGPEFEPLAELLVERKLQPTIICESRGMMAEDALELKKIYLSKLNQGGRDV</sequence>
<accession>A0A1M4U4T2</accession>